<dbReference type="InterPro" id="IPR015942">
    <property type="entry name" value="Asp/Glu/hydantoin_racemase"/>
</dbReference>
<gene>
    <name evidence="3" type="ORF">GA0061101_115116</name>
</gene>
<dbReference type="PANTHER" id="PTHR28047">
    <property type="entry name" value="PROTEIN DCG1"/>
    <property type="match status" value="1"/>
</dbReference>
<feature type="region of interest" description="Disordered" evidence="2">
    <location>
        <begin position="1"/>
        <end position="22"/>
    </location>
</feature>
<evidence type="ECO:0000256" key="1">
    <source>
        <dbReference type="ARBA" id="ARBA00038414"/>
    </source>
</evidence>
<dbReference type="Proteomes" id="UP000199205">
    <property type="component" value="Unassembled WGS sequence"/>
</dbReference>
<dbReference type="InterPro" id="IPR052186">
    <property type="entry name" value="Hydantoin_racemase-like"/>
</dbReference>
<name>A0A1C3WRF2_9HYPH</name>
<comment type="similarity">
    <text evidence="1">Belongs to the HyuE racemase family.</text>
</comment>
<protein>
    <recommendedName>
        <fullName evidence="5">Hydantoin racemase</fullName>
    </recommendedName>
</protein>
<reference evidence="4" key="1">
    <citation type="submission" date="2016-08" db="EMBL/GenBank/DDBJ databases">
        <authorList>
            <person name="Varghese N."/>
            <person name="Submissions Spin"/>
        </authorList>
    </citation>
    <scope>NUCLEOTIDE SEQUENCE [LARGE SCALE GENOMIC DNA]</scope>
    <source>
        <strain evidence="4">P1-7</strain>
    </source>
</reference>
<evidence type="ECO:0000313" key="4">
    <source>
        <dbReference type="Proteomes" id="UP000199205"/>
    </source>
</evidence>
<evidence type="ECO:0008006" key="5">
    <source>
        <dbReference type="Google" id="ProtNLM"/>
    </source>
</evidence>
<feature type="compositionally biased region" description="Basic and acidic residues" evidence="2">
    <location>
        <begin position="10"/>
        <end position="20"/>
    </location>
</feature>
<dbReference type="PANTHER" id="PTHR28047:SF5">
    <property type="entry name" value="PROTEIN DCG1"/>
    <property type="match status" value="1"/>
</dbReference>
<proteinExistence type="inferred from homology"/>
<accession>A0A1C3WRF2</accession>
<organism evidence="3 4">
    <name type="scientific">Rhizobium lusitanum</name>
    <dbReference type="NCBI Taxonomy" id="293958"/>
    <lineage>
        <taxon>Bacteria</taxon>
        <taxon>Pseudomonadati</taxon>
        <taxon>Pseudomonadota</taxon>
        <taxon>Alphaproteobacteria</taxon>
        <taxon>Hyphomicrobiales</taxon>
        <taxon>Rhizobiaceae</taxon>
        <taxon>Rhizobium/Agrobacterium group</taxon>
        <taxon>Rhizobium</taxon>
    </lineage>
</organism>
<dbReference type="InterPro" id="IPR053714">
    <property type="entry name" value="Iso_Racemase_Enz_sf"/>
</dbReference>
<dbReference type="EMBL" id="FMAF01000015">
    <property type="protein sequence ID" value="SCB42456.1"/>
    <property type="molecule type" value="Genomic_DNA"/>
</dbReference>
<sequence length="294" mass="31935">MATIKALNSRFDESKTTRDNEQDEGTMRIFWQSFIDATASATYMHKLSDYLNGIAEPGTTVEVFGISPPDRHFGRLAEFRCAAIAIDNGLEAEKRGYDAVVLGHFQDPGLFELKSAVSIPVIGAGEVSMHYAARFGRRLALVTLDDVFQTWHYEQADLYGLGDRVKHVVGMNCAPSDFSAAFAGDDEARKRMLAAFSACAEPLVRDGADVVVPAGILPGLLVGGEYGFKVLHAPVVNPAAVTLKSAEMDVRLRKLNGIDVSRGPFCSLATSEAVKDFRSFVAHGRQTPLFSDDV</sequence>
<dbReference type="GO" id="GO:0047661">
    <property type="term" value="F:amino-acid racemase activity"/>
    <property type="evidence" value="ECO:0007669"/>
    <property type="project" value="InterPro"/>
</dbReference>
<evidence type="ECO:0000313" key="3">
    <source>
        <dbReference type="EMBL" id="SCB42456.1"/>
    </source>
</evidence>
<dbReference type="AlphaFoldDB" id="A0A1C3WRF2"/>
<evidence type="ECO:0000256" key="2">
    <source>
        <dbReference type="SAM" id="MobiDB-lite"/>
    </source>
</evidence>
<dbReference type="Pfam" id="PF01177">
    <property type="entry name" value="Asp_Glu_race"/>
    <property type="match status" value="1"/>
</dbReference>
<dbReference type="Gene3D" id="3.40.50.12500">
    <property type="match status" value="1"/>
</dbReference>